<feature type="signal peptide" evidence="6">
    <location>
        <begin position="1"/>
        <end position="19"/>
    </location>
</feature>
<sequence>MKVIFVSFLLLAVVIIVSGEKDATVPHFLSNEFIELVRNKAKTWTPGRNFHESIGEKYIRGLMGVHPDSHKFALPQLIKESEESEIELPEEFDSRKQWSQCPTISEIRDQGSCGSCWAFGAVEAMSDRVRLECYL</sequence>
<feature type="domain" description="Peptidase C1A propeptide" evidence="8">
    <location>
        <begin position="29"/>
        <end position="69"/>
    </location>
</feature>
<evidence type="ECO:0000256" key="1">
    <source>
        <dbReference type="ARBA" id="ARBA00022670"/>
    </source>
</evidence>
<reference evidence="9" key="2">
    <citation type="journal article" date="2015" name="Gigascience">
        <title>Reconstructing a comprehensive transcriptome assembly of a white-pupal translocated strain of the pest fruit fly Bactrocera cucurbitae.</title>
        <authorList>
            <person name="Sim S.B."/>
            <person name="Calla B."/>
            <person name="Hall B."/>
            <person name="DeRego T."/>
            <person name="Geib S.M."/>
        </authorList>
    </citation>
    <scope>NUCLEOTIDE SEQUENCE</scope>
</reference>
<keyword evidence="5" id="KW-1015">Disulfide bond</keyword>
<dbReference type="EMBL" id="GBXI01014084">
    <property type="protein sequence ID" value="JAD00208.1"/>
    <property type="molecule type" value="Transcribed_RNA"/>
</dbReference>
<keyword evidence="3" id="KW-0378">Hydrolase</keyword>
<dbReference type="Pfam" id="PF08127">
    <property type="entry name" value="Propeptide_C1"/>
    <property type="match status" value="1"/>
</dbReference>
<evidence type="ECO:0000256" key="3">
    <source>
        <dbReference type="ARBA" id="ARBA00022801"/>
    </source>
</evidence>
<keyword evidence="2 6" id="KW-0732">Signal</keyword>
<dbReference type="Gene3D" id="3.90.70.10">
    <property type="entry name" value="Cysteine proteinases"/>
    <property type="match status" value="1"/>
</dbReference>
<feature type="domain" description="Peptidase C1A papain C-terminal" evidence="7">
    <location>
        <begin position="88"/>
        <end position="130"/>
    </location>
</feature>
<dbReference type="InterPro" id="IPR000169">
    <property type="entry name" value="Pept_cys_AS"/>
</dbReference>
<evidence type="ECO:0000313" key="9">
    <source>
        <dbReference type="EMBL" id="JAD00208.1"/>
    </source>
</evidence>
<keyword evidence="4" id="KW-0788">Thiol protease</keyword>
<dbReference type="MEROPS" id="C01.060"/>
<dbReference type="InterPro" id="IPR000668">
    <property type="entry name" value="Peptidase_C1A_C"/>
</dbReference>
<evidence type="ECO:0000259" key="8">
    <source>
        <dbReference type="Pfam" id="PF08127"/>
    </source>
</evidence>
<evidence type="ECO:0000256" key="6">
    <source>
        <dbReference type="SAM" id="SignalP"/>
    </source>
</evidence>
<evidence type="ECO:0000256" key="4">
    <source>
        <dbReference type="ARBA" id="ARBA00022807"/>
    </source>
</evidence>
<reference evidence="9" key="1">
    <citation type="submission" date="2014-11" db="EMBL/GenBank/DDBJ databases">
        <authorList>
            <person name="Geib S."/>
        </authorList>
    </citation>
    <scope>NUCLEOTIDE SEQUENCE</scope>
</reference>
<dbReference type="Pfam" id="PF00112">
    <property type="entry name" value="Peptidase_C1"/>
    <property type="match status" value="1"/>
</dbReference>
<organism evidence="9">
    <name type="scientific">Zeugodacus cucurbitae</name>
    <name type="common">Melon fruit fly</name>
    <name type="synonym">Bactrocera cucurbitae</name>
    <dbReference type="NCBI Taxonomy" id="28588"/>
    <lineage>
        <taxon>Eukaryota</taxon>
        <taxon>Metazoa</taxon>
        <taxon>Ecdysozoa</taxon>
        <taxon>Arthropoda</taxon>
        <taxon>Hexapoda</taxon>
        <taxon>Insecta</taxon>
        <taxon>Pterygota</taxon>
        <taxon>Neoptera</taxon>
        <taxon>Endopterygota</taxon>
        <taxon>Diptera</taxon>
        <taxon>Brachycera</taxon>
        <taxon>Muscomorpha</taxon>
        <taxon>Tephritoidea</taxon>
        <taxon>Tephritidae</taxon>
        <taxon>Zeugodacus</taxon>
        <taxon>Zeugodacus</taxon>
    </lineage>
</organism>
<keyword evidence="1" id="KW-0645">Protease</keyword>
<dbReference type="AlphaFoldDB" id="A0A0A1WP53"/>
<proteinExistence type="predicted"/>
<dbReference type="InterPro" id="IPR038765">
    <property type="entry name" value="Papain-like_cys_pep_sf"/>
</dbReference>
<accession>A0A0A1WP53</accession>
<dbReference type="GO" id="GO:0004197">
    <property type="term" value="F:cysteine-type endopeptidase activity"/>
    <property type="evidence" value="ECO:0007669"/>
    <property type="project" value="InterPro"/>
</dbReference>
<name>A0A0A1WP53_ZEUCU</name>
<dbReference type="PROSITE" id="PS00139">
    <property type="entry name" value="THIOL_PROTEASE_CYS"/>
    <property type="match status" value="1"/>
</dbReference>
<protein>
    <submittedName>
        <fullName evidence="9">Cathepsin B</fullName>
    </submittedName>
</protein>
<dbReference type="InterPro" id="IPR012599">
    <property type="entry name" value="Propeptide_C1A"/>
</dbReference>
<dbReference type="GO" id="GO:0006508">
    <property type="term" value="P:proteolysis"/>
    <property type="evidence" value="ECO:0007669"/>
    <property type="project" value="UniProtKB-KW"/>
</dbReference>
<gene>
    <name evidence="9" type="primary">Ctsb</name>
    <name evidence="9" type="ORF">g.12647</name>
</gene>
<feature type="chain" id="PRO_5018565191" evidence="6">
    <location>
        <begin position="20"/>
        <end position="135"/>
    </location>
</feature>
<evidence type="ECO:0000259" key="7">
    <source>
        <dbReference type="Pfam" id="PF00112"/>
    </source>
</evidence>
<dbReference type="SUPFAM" id="SSF54001">
    <property type="entry name" value="Cysteine proteinases"/>
    <property type="match status" value="1"/>
</dbReference>
<evidence type="ECO:0000256" key="5">
    <source>
        <dbReference type="ARBA" id="ARBA00023157"/>
    </source>
</evidence>
<evidence type="ECO:0000256" key="2">
    <source>
        <dbReference type="ARBA" id="ARBA00022729"/>
    </source>
</evidence>